<protein>
    <submittedName>
        <fullName evidence="1">Uncharacterized protein</fullName>
    </submittedName>
</protein>
<accession>A0ACB7SC31</accession>
<dbReference type="Proteomes" id="UP000821845">
    <property type="component" value="Chromosome 4"/>
</dbReference>
<proteinExistence type="predicted"/>
<gene>
    <name evidence="1" type="ORF">HPB50_002882</name>
</gene>
<name>A0ACB7SC31_HYAAI</name>
<sequence length="959" mass="106125">MTRSQIAGGSTESVGERPQEPGLHGTEDSHLPYWAANAKSTTRKAGARRTAPQRTSKSGAEGSATKGSLEHRAEPGDEKRSAAARRKSYPVEPATESLLTAPVAKDFAVVPSAAPTTAATSAKLPATELPAAAPSATKPSSANLVAGRSGATVRTRGTAYADAAVLTAAREVACQSKETMGHQAPVDATSQPFVLLSPPEKCTQASSKQLQRAQLPTNEAPFDGGTDHEKADGVSKAGDRLRSCYVNEPEYHHYVTAVLQRIPMRLLLLDMALAFLFVIFSHMRILSLRESAWPTNVTSESPAFVYERPVCRDPECGSAGLNLYYTLNESADACRSIFDMVCHPWVYEPPSKYHRVLVGSERLVTADVLREVGDFLEAQLSQVWPSTSRGKLALLYASCLDQESRDRAGLEYFRSLLRRYEVDRWPFLEGGTALRKPQRVLELFTRDTGAEPYFSLRLRRSGDTLLFTVGCPLLGLPPLSFVEKTPDVGVYLDYIDSVLKEVAGFYTNRSDVPANVVAFETRLATAQLQSCNDDDGTYKRKTLRDLAGTKWDWERFLDEVTQGAARNYRQLQSASWEYAANVTATIVDDSVPAANYFGWKVVSRLAPYTTTSLANAYKQFLQATGLETYHPSRHCLTQVNQVLPFAMGRVYALKSPRTSTNYEAYRVAYHVARSLDIYIVKDRRPLAPEVEGVYRKLRSTMSMTLGYPEWTADEAHVDAYYEPVRIGNSYLESHVSAARLSYHRSFDPARSMWGRERLMFPEDPERWTLDPAWLSIYDIQDNRFYVLPAVLQPPYYVEGTVPSLNYGGFGFLLATAVLTELFSKNAEQGADATTSEGSFLARSLRAVRARLVEAAASWGGAHNGSGKDALAARVAYLSYHMHDDFRDDQTVAGLETVAPDQLFFIGVARTLCTLARSRHYTRVVGQRTLVAALSAIDDALLPLPEYRDAFNCDVSDRHR</sequence>
<keyword evidence="2" id="KW-1185">Reference proteome</keyword>
<evidence type="ECO:0000313" key="1">
    <source>
        <dbReference type="EMBL" id="KAH6932120.1"/>
    </source>
</evidence>
<comment type="caution">
    <text evidence="1">The sequence shown here is derived from an EMBL/GenBank/DDBJ whole genome shotgun (WGS) entry which is preliminary data.</text>
</comment>
<reference evidence="1" key="1">
    <citation type="submission" date="2020-05" db="EMBL/GenBank/DDBJ databases">
        <title>Large-scale comparative analyses of tick genomes elucidate their genetic diversity and vector capacities.</title>
        <authorList>
            <person name="Jia N."/>
            <person name="Wang J."/>
            <person name="Shi W."/>
            <person name="Du L."/>
            <person name="Sun Y."/>
            <person name="Zhan W."/>
            <person name="Jiang J."/>
            <person name="Wang Q."/>
            <person name="Zhang B."/>
            <person name="Ji P."/>
            <person name="Sakyi L.B."/>
            <person name="Cui X."/>
            <person name="Yuan T."/>
            <person name="Jiang B."/>
            <person name="Yang W."/>
            <person name="Lam T.T.-Y."/>
            <person name="Chang Q."/>
            <person name="Ding S."/>
            <person name="Wang X."/>
            <person name="Zhu J."/>
            <person name="Ruan X."/>
            <person name="Zhao L."/>
            <person name="Wei J."/>
            <person name="Que T."/>
            <person name="Du C."/>
            <person name="Cheng J."/>
            <person name="Dai P."/>
            <person name="Han X."/>
            <person name="Huang E."/>
            <person name="Gao Y."/>
            <person name="Liu J."/>
            <person name="Shao H."/>
            <person name="Ye R."/>
            <person name="Li L."/>
            <person name="Wei W."/>
            <person name="Wang X."/>
            <person name="Wang C."/>
            <person name="Yang T."/>
            <person name="Huo Q."/>
            <person name="Li W."/>
            <person name="Guo W."/>
            <person name="Chen H."/>
            <person name="Zhou L."/>
            <person name="Ni X."/>
            <person name="Tian J."/>
            <person name="Zhou Y."/>
            <person name="Sheng Y."/>
            <person name="Liu T."/>
            <person name="Pan Y."/>
            <person name="Xia L."/>
            <person name="Li J."/>
            <person name="Zhao F."/>
            <person name="Cao W."/>
        </authorList>
    </citation>
    <scope>NUCLEOTIDE SEQUENCE</scope>
    <source>
        <strain evidence="1">Hyas-2018</strain>
    </source>
</reference>
<dbReference type="EMBL" id="CM023484">
    <property type="protein sequence ID" value="KAH6932120.1"/>
    <property type="molecule type" value="Genomic_DNA"/>
</dbReference>
<organism evidence="1 2">
    <name type="scientific">Hyalomma asiaticum</name>
    <name type="common">Tick</name>
    <dbReference type="NCBI Taxonomy" id="266040"/>
    <lineage>
        <taxon>Eukaryota</taxon>
        <taxon>Metazoa</taxon>
        <taxon>Ecdysozoa</taxon>
        <taxon>Arthropoda</taxon>
        <taxon>Chelicerata</taxon>
        <taxon>Arachnida</taxon>
        <taxon>Acari</taxon>
        <taxon>Parasitiformes</taxon>
        <taxon>Ixodida</taxon>
        <taxon>Ixodoidea</taxon>
        <taxon>Ixodidae</taxon>
        <taxon>Hyalomminae</taxon>
        <taxon>Hyalomma</taxon>
    </lineage>
</organism>
<evidence type="ECO:0000313" key="2">
    <source>
        <dbReference type="Proteomes" id="UP000821845"/>
    </source>
</evidence>